<keyword evidence="9" id="KW-0961">Cell wall biogenesis/degradation</keyword>
<dbReference type="Pfam" id="PF01476">
    <property type="entry name" value="LysM"/>
    <property type="match status" value="2"/>
</dbReference>
<dbReference type="InterPro" id="IPR008044">
    <property type="entry name" value="Phage_lysin"/>
</dbReference>
<evidence type="ECO:0000259" key="11">
    <source>
        <dbReference type="PROSITE" id="PS51782"/>
    </source>
</evidence>
<evidence type="ECO:0000259" key="12">
    <source>
        <dbReference type="PROSITE" id="PS51935"/>
    </source>
</evidence>
<dbReference type="PATRIC" id="fig|883111.3.peg.1493"/>
<accession>K1LBC1</accession>
<dbReference type="Pfam" id="PF05382">
    <property type="entry name" value="Amidase_5"/>
    <property type="match status" value="1"/>
</dbReference>
<dbReference type="SUPFAM" id="SSF54001">
    <property type="entry name" value="Cysteine proteinases"/>
    <property type="match status" value="1"/>
</dbReference>
<dbReference type="Gene3D" id="3.10.350.10">
    <property type="entry name" value="LysM domain"/>
    <property type="match status" value="2"/>
</dbReference>
<evidence type="ECO:0000256" key="1">
    <source>
        <dbReference type="ARBA" id="ARBA00003740"/>
    </source>
</evidence>
<gene>
    <name evidence="13" type="ORF">HMPREF9706_01474</name>
</gene>
<dbReference type="PROSITE" id="PS51782">
    <property type="entry name" value="LYSM"/>
    <property type="match status" value="2"/>
</dbReference>
<evidence type="ECO:0000256" key="2">
    <source>
        <dbReference type="ARBA" id="ARBA00007074"/>
    </source>
</evidence>
<dbReference type="InterPro" id="IPR018392">
    <property type="entry name" value="LysM"/>
</dbReference>
<keyword evidence="5" id="KW-0732">Signal</keyword>
<comment type="similarity">
    <text evidence="2">Belongs to the peptidase C40 family.</text>
</comment>
<evidence type="ECO:0000256" key="9">
    <source>
        <dbReference type="ARBA" id="ARBA00023316"/>
    </source>
</evidence>
<evidence type="ECO:0000256" key="10">
    <source>
        <dbReference type="ARBA" id="ARBA00032855"/>
    </source>
</evidence>
<dbReference type="Pfam" id="PF18013">
    <property type="entry name" value="Phage_lysozyme2"/>
    <property type="match status" value="1"/>
</dbReference>
<dbReference type="Pfam" id="PF08460">
    <property type="entry name" value="SH3_5"/>
    <property type="match status" value="1"/>
</dbReference>
<keyword evidence="8" id="KW-0788">Thiol protease</keyword>
<proteinExistence type="inferred from homology"/>
<feature type="domain" description="LysM" evidence="11">
    <location>
        <begin position="167"/>
        <end position="211"/>
    </location>
</feature>
<dbReference type="InterPro" id="IPR038765">
    <property type="entry name" value="Papain-like_cys_pep_sf"/>
</dbReference>
<dbReference type="OrthoDB" id="2139777at2"/>
<organism evidence="13 14">
    <name type="scientific">Facklamia hominis CCUG 36813</name>
    <dbReference type="NCBI Taxonomy" id="883111"/>
    <lineage>
        <taxon>Bacteria</taxon>
        <taxon>Bacillati</taxon>
        <taxon>Bacillota</taxon>
        <taxon>Bacilli</taxon>
        <taxon>Lactobacillales</taxon>
        <taxon>Aerococcaceae</taxon>
        <taxon>Facklamia</taxon>
    </lineage>
</organism>
<evidence type="ECO:0000256" key="5">
    <source>
        <dbReference type="ARBA" id="ARBA00022729"/>
    </source>
</evidence>
<protein>
    <recommendedName>
        <fullName evidence="3">Probable endopeptidase p60</fullName>
    </recommendedName>
    <alternativeName>
        <fullName evidence="10">Invasion-associated protein p60</fullName>
    </alternativeName>
</protein>
<dbReference type="InterPro" id="IPR003646">
    <property type="entry name" value="SH3-like_bac-type"/>
</dbReference>
<dbReference type="InterPro" id="IPR000064">
    <property type="entry name" value="NLP_P60_dom"/>
</dbReference>
<feature type="domain" description="NlpC/P60" evidence="12">
    <location>
        <begin position="290"/>
        <end position="427"/>
    </location>
</feature>
<reference evidence="13 14" key="1">
    <citation type="submission" date="2012-07" db="EMBL/GenBank/DDBJ databases">
        <title>The Genome Sequence of Facklamia hominis CCUG 36813.</title>
        <authorList>
            <consortium name="The Broad Institute Genome Sequencing Platform"/>
            <person name="Earl A."/>
            <person name="Ward D."/>
            <person name="Feldgarden M."/>
            <person name="Gevers D."/>
            <person name="Huys G."/>
            <person name="Walker B."/>
            <person name="Young S.K."/>
            <person name="Zeng Q."/>
            <person name="Gargeya S."/>
            <person name="Fitzgerald M."/>
            <person name="Haas B."/>
            <person name="Abouelleil A."/>
            <person name="Alvarado L."/>
            <person name="Arachchi H.M."/>
            <person name="Berlin A.M."/>
            <person name="Chapman S.B."/>
            <person name="Goldberg J."/>
            <person name="Griggs A."/>
            <person name="Gujja S."/>
            <person name="Hansen M."/>
            <person name="Howarth C."/>
            <person name="Imamovic A."/>
            <person name="Larimer J."/>
            <person name="McCowen C."/>
            <person name="Montmayeur A."/>
            <person name="Murphy C."/>
            <person name="Neiman D."/>
            <person name="Pearson M."/>
            <person name="Priest M."/>
            <person name="Roberts A."/>
            <person name="Saif S."/>
            <person name="Shea T."/>
            <person name="Sisk P."/>
            <person name="Sykes S."/>
            <person name="Wortman J."/>
            <person name="Nusbaum C."/>
            <person name="Birren B."/>
        </authorList>
    </citation>
    <scope>NUCLEOTIDE SEQUENCE [LARGE SCALE GENOMIC DNA]</scope>
    <source>
        <strain evidence="13 14">CCUG 36813</strain>
    </source>
</reference>
<dbReference type="Gene3D" id="3.90.1720.10">
    <property type="entry name" value="endopeptidase domain like (from Nostoc punctiforme)"/>
    <property type="match status" value="1"/>
</dbReference>
<dbReference type="SUPFAM" id="SSF54106">
    <property type="entry name" value="LysM domain"/>
    <property type="match status" value="2"/>
</dbReference>
<evidence type="ECO:0000256" key="4">
    <source>
        <dbReference type="ARBA" id="ARBA00022670"/>
    </source>
</evidence>
<comment type="caution">
    <text evidence="13">The sequence shown here is derived from an EMBL/GenBank/DDBJ whole genome shotgun (WGS) entry which is preliminary data.</text>
</comment>
<dbReference type="SMART" id="SM00257">
    <property type="entry name" value="LysM"/>
    <property type="match status" value="2"/>
</dbReference>
<dbReference type="PANTHER" id="PTHR33734">
    <property type="entry name" value="LYSM DOMAIN-CONTAINING GPI-ANCHORED PROTEIN 2"/>
    <property type="match status" value="1"/>
</dbReference>
<feature type="domain" description="LysM" evidence="11">
    <location>
        <begin position="229"/>
        <end position="273"/>
    </location>
</feature>
<dbReference type="Gene3D" id="2.30.30.40">
    <property type="entry name" value="SH3 Domains"/>
    <property type="match status" value="1"/>
</dbReference>
<dbReference type="InterPro" id="IPR041219">
    <property type="entry name" value="Phage_lysozyme2"/>
</dbReference>
<comment type="function">
    <text evidence="1">This major extracellular protein may be involved in the invasion of non-professional phagocytic cells by Listeria.</text>
</comment>
<keyword evidence="6" id="KW-0677">Repeat</keyword>
<keyword evidence="14" id="KW-1185">Reference proteome</keyword>
<dbReference type="RefSeq" id="WP_006908784.1">
    <property type="nucleotide sequence ID" value="NZ_JH932292.1"/>
</dbReference>
<dbReference type="InterPro" id="IPR036779">
    <property type="entry name" value="LysM_dom_sf"/>
</dbReference>
<sequence>MDSNAKIIWDYLTSHGWSQEAVAGILGNMEVETGIEPNLHEYGGGTGYGLVQWTPGTRLINWAHQNGLDPSNIYTQLKRLEFEVENCHISSINPYIDKLGVGNFRDFTKLRKSPEEMARIFVINYERPSNEGMKLEKRQAAARRWYDKFSGGSSYVPSTSKSTDNIQYYTVQAGDSYWAISRKFGLTVDQLLEMNNFDANHIIHPGDRLIVKKEVSRPIPTPPSGESIQYYTVQAGDSYWGISRKFGLTVDQLLEMNNFSANHIIHPGDRLIVGYSSEKEPSPAPTPSTQTNLEAVVNWFRSRQGKVTYSMDNRLGPNSYDCSSAVFNALKAGGFVSQDTWPGTTETLFQMEGTLLIPISRAEAKFGDIFVAGVKGQSLYGGGHTGVFVAPERIIHCTSSYNGIVETPLEGNYGYGLPLHCYRLRGANNSSPQPSPLPNSGNEGTEHLVKSYAETGRFTANQVVNIHNSCSKSSAVAAILNSGDSVYYDSVYITNKYMYISYVSYSGVRRYVPICTYINGVKGSISGTIG</sequence>
<dbReference type="GO" id="GO:0006508">
    <property type="term" value="P:proteolysis"/>
    <property type="evidence" value="ECO:0007669"/>
    <property type="project" value="UniProtKB-KW"/>
</dbReference>
<dbReference type="Gene3D" id="1.10.530.10">
    <property type="match status" value="1"/>
</dbReference>
<dbReference type="GO" id="GO:0008234">
    <property type="term" value="F:cysteine-type peptidase activity"/>
    <property type="evidence" value="ECO:0007669"/>
    <property type="project" value="UniProtKB-KW"/>
</dbReference>
<dbReference type="EMBL" id="AGZD01000011">
    <property type="protein sequence ID" value="EKB53850.1"/>
    <property type="molecule type" value="Genomic_DNA"/>
</dbReference>
<dbReference type="PANTHER" id="PTHR33734:SF22">
    <property type="entry name" value="MEMBRANE-BOUND LYTIC MUREIN TRANSGLYCOSYLASE D"/>
    <property type="match status" value="1"/>
</dbReference>
<dbReference type="AlphaFoldDB" id="K1LBC1"/>
<evidence type="ECO:0000256" key="7">
    <source>
        <dbReference type="ARBA" id="ARBA00022801"/>
    </source>
</evidence>
<evidence type="ECO:0000313" key="13">
    <source>
        <dbReference type="EMBL" id="EKB53850.1"/>
    </source>
</evidence>
<evidence type="ECO:0000256" key="3">
    <source>
        <dbReference type="ARBA" id="ARBA00013385"/>
    </source>
</evidence>
<name>K1LBC1_9LACT</name>
<evidence type="ECO:0000256" key="6">
    <source>
        <dbReference type="ARBA" id="ARBA00022737"/>
    </source>
</evidence>
<dbReference type="GO" id="GO:0008932">
    <property type="term" value="F:lytic endotransglycosylase activity"/>
    <property type="evidence" value="ECO:0007669"/>
    <property type="project" value="TreeGrafter"/>
</dbReference>
<dbReference type="Proteomes" id="UP000004465">
    <property type="component" value="Unassembled WGS sequence"/>
</dbReference>
<dbReference type="PROSITE" id="PS51935">
    <property type="entry name" value="NLPC_P60"/>
    <property type="match status" value="1"/>
</dbReference>
<dbReference type="GO" id="GO:0071555">
    <property type="term" value="P:cell wall organization"/>
    <property type="evidence" value="ECO:0007669"/>
    <property type="project" value="UniProtKB-KW"/>
</dbReference>
<evidence type="ECO:0000313" key="14">
    <source>
        <dbReference type="Proteomes" id="UP000004465"/>
    </source>
</evidence>
<keyword evidence="4" id="KW-0645">Protease</keyword>
<evidence type="ECO:0000256" key="8">
    <source>
        <dbReference type="ARBA" id="ARBA00022807"/>
    </source>
</evidence>
<dbReference type="HOGENOM" id="CLU_513648_0_0_9"/>
<keyword evidence="7" id="KW-0378">Hydrolase</keyword>
<dbReference type="CDD" id="cd00118">
    <property type="entry name" value="LysM"/>
    <property type="match status" value="2"/>
</dbReference>